<keyword evidence="1" id="KW-0812">Transmembrane</keyword>
<name>A0A379AAA6_ENTAG</name>
<evidence type="ECO:0000313" key="3">
    <source>
        <dbReference type="Proteomes" id="UP000254640"/>
    </source>
</evidence>
<proteinExistence type="predicted"/>
<sequence>MTDFASFRSDRVSFAGWVLQLVGTDVVNNLLLAFTVLLILLSHLFKIAGQIIDTDLHLKR</sequence>
<evidence type="ECO:0000313" key="2">
    <source>
        <dbReference type="EMBL" id="SUB14811.1"/>
    </source>
</evidence>
<dbReference type="Proteomes" id="UP000254640">
    <property type="component" value="Unassembled WGS sequence"/>
</dbReference>
<evidence type="ECO:0000256" key="1">
    <source>
        <dbReference type="SAM" id="Phobius"/>
    </source>
</evidence>
<organism evidence="2 3">
    <name type="scientific">Enterobacter agglomerans</name>
    <name type="common">Erwinia herbicola</name>
    <name type="synonym">Pantoea agglomerans</name>
    <dbReference type="NCBI Taxonomy" id="549"/>
    <lineage>
        <taxon>Bacteria</taxon>
        <taxon>Pseudomonadati</taxon>
        <taxon>Pseudomonadota</taxon>
        <taxon>Gammaproteobacteria</taxon>
        <taxon>Enterobacterales</taxon>
        <taxon>Erwiniaceae</taxon>
        <taxon>Pantoea</taxon>
        <taxon>Pantoea agglomerans group</taxon>
    </lineage>
</organism>
<keyword evidence="1" id="KW-1133">Transmembrane helix</keyword>
<feature type="transmembrane region" description="Helical" evidence="1">
    <location>
        <begin position="30"/>
        <end position="52"/>
    </location>
</feature>
<reference evidence="2 3" key="1">
    <citation type="submission" date="2018-06" db="EMBL/GenBank/DDBJ databases">
        <authorList>
            <consortium name="Pathogen Informatics"/>
            <person name="Doyle S."/>
        </authorList>
    </citation>
    <scope>NUCLEOTIDE SEQUENCE [LARGE SCALE GENOMIC DNA]</scope>
    <source>
        <strain evidence="2 3">NCTC9381</strain>
    </source>
</reference>
<protein>
    <submittedName>
        <fullName evidence="2">Uncharacterized protein</fullName>
    </submittedName>
</protein>
<dbReference type="EMBL" id="UGSO01000001">
    <property type="protein sequence ID" value="SUB14811.1"/>
    <property type="molecule type" value="Genomic_DNA"/>
</dbReference>
<gene>
    <name evidence="2" type="ORF">NCTC9381_00669</name>
</gene>
<accession>A0A379AAA6</accession>
<dbReference type="AlphaFoldDB" id="A0A379AAA6"/>
<keyword evidence="1" id="KW-0472">Membrane</keyword>
<keyword evidence="3" id="KW-1185">Reference proteome</keyword>